<evidence type="ECO:0000256" key="8">
    <source>
        <dbReference type="ARBA" id="ARBA00023136"/>
    </source>
</evidence>
<dbReference type="InterPro" id="IPR013783">
    <property type="entry name" value="Ig-like_fold"/>
</dbReference>
<evidence type="ECO:0000259" key="14">
    <source>
        <dbReference type="PROSITE" id="PS50055"/>
    </source>
</evidence>
<protein>
    <recommendedName>
        <fullName evidence="2">protein-tyrosine-phosphatase</fullName>
        <ecNumber evidence="2">3.1.3.48</ecNumber>
    </recommendedName>
</protein>
<dbReference type="Proteomes" id="UP000694843">
    <property type="component" value="Unplaced"/>
</dbReference>
<dbReference type="GeneID" id="108664549"/>
<dbReference type="SUPFAM" id="SSF52799">
    <property type="entry name" value="(Phosphotyrosine protein) phosphatases II"/>
    <property type="match status" value="1"/>
</dbReference>
<evidence type="ECO:0000256" key="6">
    <source>
        <dbReference type="ARBA" id="ARBA00022912"/>
    </source>
</evidence>
<dbReference type="KEGG" id="hazt:108664549"/>
<dbReference type="PROSITE" id="PS00383">
    <property type="entry name" value="TYR_PHOSPHATASE_1"/>
    <property type="match status" value="1"/>
</dbReference>
<reference evidence="18 19" key="1">
    <citation type="submission" date="2025-04" db="UniProtKB">
        <authorList>
            <consortium name="RefSeq"/>
        </authorList>
    </citation>
    <scope>IDENTIFICATION</scope>
    <source>
        <tissue evidence="18 19">Whole organism</tissue>
    </source>
</reference>
<dbReference type="EC" id="3.1.3.48" evidence="2"/>
<dbReference type="Pfam" id="PF00102">
    <property type="entry name" value="Y_phosphatase"/>
    <property type="match status" value="1"/>
</dbReference>
<feature type="compositionally biased region" description="Polar residues" evidence="11">
    <location>
        <begin position="1113"/>
        <end position="1122"/>
    </location>
</feature>
<evidence type="ECO:0000313" key="19">
    <source>
        <dbReference type="RefSeq" id="XP_018006647.1"/>
    </source>
</evidence>
<dbReference type="InterPro" id="IPR050713">
    <property type="entry name" value="RTP_Phos/Ushers"/>
</dbReference>
<dbReference type="PROSITE" id="PS50055">
    <property type="entry name" value="TYR_PHOSPHATASE_PTP"/>
    <property type="match status" value="1"/>
</dbReference>
<feature type="compositionally biased region" description="Pro residues" evidence="11">
    <location>
        <begin position="1170"/>
        <end position="1181"/>
    </location>
</feature>
<dbReference type="InterPro" id="IPR000242">
    <property type="entry name" value="PTP_cat"/>
</dbReference>
<dbReference type="AlphaFoldDB" id="A0A8B7MYJ5"/>
<keyword evidence="5" id="KW-0378">Hydrolase</keyword>
<evidence type="ECO:0000256" key="10">
    <source>
        <dbReference type="ARBA" id="ARBA00051722"/>
    </source>
</evidence>
<feature type="transmembrane region" description="Helical" evidence="12">
    <location>
        <begin position="708"/>
        <end position="730"/>
    </location>
</feature>
<dbReference type="CDD" id="cd00063">
    <property type="entry name" value="FN3"/>
    <property type="match status" value="5"/>
</dbReference>
<evidence type="ECO:0000256" key="5">
    <source>
        <dbReference type="ARBA" id="ARBA00022801"/>
    </source>
</evidence>
<evidence type="ECO:0000256" key="3">
    <source>
        <dbReference type="ARBA" id="ARBA00022692"/>
    </source>
</evidence>
<keyword evidence="6" id="KW-0904">Protein phosphatase</keyword>
<dbReference type="InterPro" id="IPR029021">
    <property type="entry name" value="Prot-tyrosine_phosphatase-like"/>
</dbReference>
<feature type="domain" description="Tyrosine specific protein phosphatases" evidence="15">
    <location>
        <begin position="945"/>
        <end position="1021"/>
    </location>
</feature>
<evidence type="ECO:0000259" key="15">
    <source>
        <dbReference type="PROSITE" id="PS50056"/>
    </source>
</evidence>
<feature type="region of interest" description="Disordered" evidence="11">
    <location>
        <begin position="297"/>
        <end position="321"/>
    </location>
</feature>
<evidence type="ECO:0000256" key="4">
    <source>
        <dbReference type="ARBA" id="ARBA00022729"/>
    </source>
</evidence>
<dbReference type="InterPro" id="IPR016130">
    <property type="entry name" value="Tyr_Pase_AS"/>
</dbReference>
<dbReference type="PROSITE" id="PS50056">
    <property type="entry name" value="TYR_PHOSPHATASE_2"/>
    <property type="match status" value="1"/>
</dbReference>
<evidence type="ECO:0000313" key="18">
    <source>
        <dbReference type="RefSeq" id="XP_018006646.1"/>
    </source>
</evidence>
<comment type="catalytic activity">
    <reaction evidence="10">
        <text>O-phospho-L-tyrosyl-[protein] + H2O = L-tyrosyl-[protein] + phosphate</text>
        <dbReference type="Rhea" id="RHEA:10684"/>
        <dbReference type="Rhea" id="RHEA-COMP:10136"/>
        <dbReference type="Rhea" id="RHEA-COMP:20101"/>
        <dbReference type="ChEBI" id="CHEBI:15377"/>
        <dbReference type="ChEBI" id="CHEBI:43474"/>
        <dbReference type="ChEBI" id="CHEBI:46858"/>
        <dbReference type="ChEBI" id="CHEBI:61978"/>
        <dbReference type="EC" id="3.1.3.48"/>
    </reaction>
</comment>
<dbReference type="InterPro" id="IPR003595">
    <property type="entry name" value="Tyr_Pase_cat"/>
</dbReference>
<dbReference type="PANTHER" id="PTHR46957">
    <property type="entry name" value="CYTOKINE RECEPTOR"/>
    <property type="match status" value="1"/>
</dbReference>
<dbReference type="SUPFAM" id="SSF49265">
    <property type="entry name" value="Fibronectin type III"/>
    <property type="match status" value="3"/>
</dbReference>
<feature type="domain" description="Tyrosine-protein phosphatase" evidence="14">
    <location>
        <begin position="774"/>
        <end position="1030"/>
    </location>
</feature>
<keyword evidence="7 12" id="KW-1133">Transmembrane helix</keyword>
<dbReference type="GO" id="GO:0048666">
    <property type="term" value="P:neuron development"/>
    <property type="evidence" value="ECO:0007669"/>
    <property type="project" value="UniProtKB-ARBA"/>
</dbReference>
<feature type="compositionally biased region" description="Basic and acidic residues" evidence="11">
    <location>
        <begin position="1187"/>
        <end position="1197"/>
    </location>
</feature>
<evidence type="ECO:0000256" key="2">
    <source>
        <dbReference type="ARBA" id="ARBA00013064"/>
    </source>
</evidence>
<accession>A0A8B7MYJ5</accession>
<feature type="signal peptide" evidence="13">
    <location>
        <begin position="1"/>
        <end position="27"/>
    </location>
</feature>
<sequence length="1204" mass="132193">MVKLSLLQECLCCLLVSFTLQIQVLHAQDVVSQLKLFPNVTMIDATWELQEPTAEDLRYLVSWIPDGVSVATASCYVDSPATSTSACDVYPTLDSCTLYTVTVQPTALDGGTEVDTGTPASAADYTLQDGPVAVTKFTCDALGQSIPVSWDGPGACVEYFVSYTGVAMWGDQQTTHDNITTRETSVNFTGLMPYANYSINLSARDEPHLATCVTQTDEAKPSAPLNLTFEAVQATSFTATWLKPRQENGLLGDYQVRWWREGGNATVQNVTETRLEITGLNACDTYTVAVAATTGAGPGDEIQSNQETDVSVPPAGSPPEVSSVASRSVNLMWTKPATKCEVVNYTVVYSGLVMWGNHATLEVNSAYSETTTINIAGLTPYSNYSFSVVAATAAGAGEPSLPTYTATQEDVPSAPTDLNIEALNSTSVLVTWQAPEEENGIITNYTIRWKLAGSGSEENDDQIITTPGDSYECEVPDLFECQIYDFFVSASTSRGEGARTSMQWSPAEEPEAPEALLCPQRNDGSIELSWTAPITTCNITRFIIISDVYVRWSGNKFNSSNSTEESKFMLEDPIPYSNYSFQVKAVVEETVTGAPGACYAWTAEAAPSAPQNLTLLAARSDALVVQWDAPATLNGVVRYYSVISSRGTDFVTNKNITASDDQTRFNCTVVGLSASTEYNISVRAATNKEGNAEVKPFITSLENESGGVAGIVIGCLLGVALVVGLVVVIYKRDDIRKKFLSPPSNFSQTPTGHDDVRTGLLDTVRQFEDDPQKLTTAFEDLNARSREAPKNEASTRKNLSKNRYTNIVPFDDTRVKLYHEWGTDYINASYVKDAVGRVRFIASQGPKPGTVSDFWQMVWQEQVRIIVMLTNCFEGEKEKCCMYWPETRKPTIMADQYVMTFMNEDQGPDWTERRILLQNDPSPAREVVQLHFTSWPDFNVPASEAALLRLISSVRARVGESEPLAPILVHCSAGVGRTGTFIALWNLQQQHQRGAPIDIDATILKIREDRNLLVQSKQQYLFVFKCFAEYLRSPTSFTSEGNVNAAFSNDGDWAALRSHSSDPFNHSAGDARSMNDWSQDSSTSSSAVPTAAPNASRYEYETDAQARVRPITSVPSQPYNPNTERRYSSYGEPLTSYPPYTAVPPSNNRPRPPLKPKPSFENRVSNLNKPRPPPRVPPPQPTVGVHHQYEPNYHENDFLGESNL</sequence>
<feature type="domain" description="Fibronectin type-III" evidence="16">
    <location>
        <begin position="130"/>
        <end position="219"/>
    </location>
</feature>
<dbReference type="CDD" id="cd00047">
    <property type="entry name" value="PTPc"/>
    <property type="match status" value="1"/>
</dbReference>
<dbReference type="Gene3D" id="3.90.190.10">
    <property type="entry name" value="Protein tyrosine phosphatase superfamily"/>
    <property type="match status" value="1"/>
</dbReference>
<dbReference type="SMART" id="SM00060">
    <property type="entry name" value="FN3"/>
    <property type="match status" value="6"/>
</dbReference>
<feature type="domain" description="Fibronectin type-III" evidence="16">
    <location>
        <begin position="414"/>
        <end position="512"/>
    </location>
</feature>
<dbReference type="OMA" id="RTFRTNE"/>
<feature type="domain" description="Fibronectin type-III" evidence="16">
    <location>
        <begin position="223"/>
        <end position="314"/>
    </location>
</feature>
<keyword evidence="4 13" id="KW-0732">Signal</keyword>
<evidence type="ECO:0000313" key="17">
    <source>
        <dbReference type="Proteomes" id="UP000694843"/>
    </source>
</evidence>
<evidence type="ECO:0000256" key="1">
    <source>
        <dbReference type="ARBA" id="ARBA00004167"/>
    </source>
</evidence>
<dbReference type="GO" id="GO:0004725">
    <property type="term" value="F:protein tyrosine phosphatase activity"/>
    <property type="evidence" value="ECO:0007669"/>
    <property type="project" value="UniProtKB-EC"/>
</dbReference>
<evidence type="ECO:0000256" key="12">
    <source>
        <dbReference type="SAM" id="Phobius"/>
    </source>
</evidence>
<feature type="compositionally biased region" description="Low complexity" evidence="11">
    <location>
        <begin position="1074"/>
        <end position="1096"/>
    </location>
</feature>
<name>A0A8B7MYJ5_HYAAZ</name>
<dbReference type="RefSeq" id="XP_018006647.1">
    <property type="nucleotide sequence ID" value="XM_018151158.2"/>
</dbReference>
<proteinExistence type="predicted"/>
<keyword evidence="17" id="KW-1185">Reference proteome</keyword>
<keyword evidence="8 12" id="KW-0472">Membrane</keyword>
<dbReference type="PRINTS" id="PR00700">
    <property type="entry name" value="PRTYPHPHTASE"/>
</dbReference>
<dbReference type="OrthoDB" id="8609993at2759"/>
<comment type="subcellular location">
    <subcellularLocation>
        <location evidence="1">Membrane</location>
        <topology evidence="1">Single-pass membrane protein</topology>
    </subcellularLocation>
</comment>
<dbReference type="PROSITE" id="PS50853">
    <property type="entry name" value="FN3"/>
    <property type="match status" value="5"/>
</dbReference>
<feature type="chain" id="PRO_5044664336" description="protein-tyrosine-phosphatase" evidence="13">
    <location>
        <begin position="28"/>
        <end position="1204"/>
    </location>
</feature>
<dbReference type="Gene3D" id="2.60.40.10">
    <property type="entry name" value="Immunoglobulins"/>
    <property type="match status" value="6"/>
</dbReference>
<gene>
    <name evidence="18 19" type="primary">LOC108664549</name>
</gene>
<dbReference type="RefSeq" id="XP_018006646.1">
    <property type="nucleotide sequence ID" value="XM_018151157.2"/>
</dbReference>
<feature type="domain" description="Fibronectin type-III" evidence="16">
    <location>
        <begin position="315"/>
        <end position="410"/>
    </location>
</feature>
<feature type="domain" description="Fibronectin type-III" evidence="16">
    <location>
        <begin position="609"/>
        <end position="704"/>
    </location>
</feature>
<dbReference type="Pfam" id="PF00041">
    <property type="entry name" value="fn3"/>
    <property type="match status" value="5"/>
</dbReference>
<dbReference type="FunFam" id="3.90.190.10:FF:000102">
    <property type="entry name" value="Receptor-type tyrosine-protein phosphatase"/>
    <property type="match status" value="1"/>
</dbReference>
<organism evidence="17 19">
    <name type="scientific">Hyalella azteca</name>
    <name type="common">Amphipod</name>
    <dbReference type="NCBI Taxonomy" id="294128"/>
    <lineage>
        <taxon>Eukaryota</taxon>
        <taxon>Metazoa</taxon>
        <taxon>Ecdysozoa</taxon>
        <taxon>Arthropoda</taxon>
        <taxon>Crustacea</taxon>
        <taxon>Multicrustacea</taxon>
        <taxon>Malacostraca</taxon>
        <taxon>Eumalacostraca</taxon>
        <taxon>Peracarida</taxon>
        <taxon>Amphipoda</taxon>
        <taxon>Senticaudata</taxon>
        <taxon>Talitrida</taxon>
        <taxon>Talitroidea</taxon>
        <taxon>Hyalellidae</taxon>
        <taxon>Hyalella</taxon>
    </lineage>
</organism>
<dbReference type="InterPro" id="IPR000387">
    <property type="entry name" value="Tyr_Pase_dom"/>
</dbReference>
<feature type="region of interest" description="Disordered" evidence="11">
    <location>
        <begin position="1064"/>
        <end position="1204"/>
    </location>
</feature>
<evidence type="ECO:0000256" key="11">
    <source>
        <dbReference type="SAM" id="MobiDB-lite"/>
    </source>
</evidence>
<dbReference type="SMART" id="SM00404">
    <property type="entry name" value="PTPc_motif"/>
    <property type="match status" value="1"/>
</dbReference>
<evidence type="ECO:0000256" key="13">
    <source>
        <dbReference type="SAM" id="SignalP"/>
    </source>
</evidence>
<dbReference type="InterPro" id="IPR003961">
    <property type="entry name" value="FN3_dom"/>
</dbReference>
<dbReference type="PANTHER" id="PTHR46957:SF3">
    <property type="entry name" value="CYTOKINE RECEPTOR"/>
    <property type="match status" value="1"/>
</dbReference>
<keyword evidence="3 12" id="KW-0812">Transmembrane</keyword>
<keyword evidence="9" id="KW-0325">Glycoprotein</keyword>
<evidence type="ECO:0000256" key="7">
    <source>
        <dbReference type="ARBA" id="ARBA00022989"/>
    </source>
</evidence>
<dbReference type="SMART" id="SM00194">
    <property type="entry name" value="PTPc"/>
    <property type="match status" value="1"/>
</dbReference>
<evidence type="ECO:0000256" key="9">
    <source>
        <dbReference type="ARBA" id="ARBA00023180"/>
    </source>
</evidence>
<evidence type="ECO:0000259" key="16">
    <source>
        <dbReference type="PROSITE" id="PS50853"/>
    </source>
</evidence>
<dbReference type="InterPro" id="IPR036116">
    <property type="entry name" value="FN3_sf"/>
</dbReference>
<dbReference type="GO" id="GO:0016020">
    <property type="term" value="C:membrane"/>
    <property type="evidence" value="ECO:0007669"/>
    <property type="project" value="UniProtKB-SubCell"/>
</dbReference>